<reference evidence="2" key="1">
    <citation type="submission" date="2022-08" db="EMBL/GenBank/DDBJ databases">
        <authorList>
            <consortium name="DOE Joint Genome Institute"/>
            <person name="Min B."/>
            <person name="Riley R."/>
            <person name="Sierra-Patev S."/>
            <person name="Naranjo-Ortiz M."/>
            <person name="Looney B."/>
            <person name="Konkel Z."/>
            <person name="Slot J.C."/>
            <person name="Sakamoto Y."/>
            <person name="Steenwyk J.L."/>
            <person name="Rokas A."/>
            <person name="Carro J."/>
            <person name="Camarero S."/>
            <person name="Ferreira P."/>
            <person name="Molpeceres G."/>
            <person name="Ruiz-Duenas F.J."/>
            <person name="Serrano A."/>
            <person name="Henrissat B."/>
            <person name="Drula E."/>
            <person name="Hughes K.W."/>
            <person name="Mata J.L."/>
            <person name="Ishikawa N.K."/>
            <person name="Vargas-Isla R."/>
            <person name="Ushijima S."/>
            <person name="Smith C.A."/>
            <person name="Ahrendt S."/>
            <person name="Andreopoulos W."/>
            <person name="He G."/>
            <person name="Labutti K."/>
            <person name="Lipzen A."/>
            <person name="Ng V."/>
            <person name="Sandor L."/>
            <person name="Barry K."/>
            <person name="Martinez A.T."/>
            <person name="Xiao Y."/>
            <person name="Gibbons J.G."/>
            <person name="Terashima K."/>
            <person name="Hibbett D.S."/>
            <person name="Grigoriev I.V."/>
        </authorList>
    </citation>
    <scope>NUCLEOTIDE SEQUENCE</scope>
    <source>
        <strain evidence="2">TFB9207</strain>
    </source>
</reference>
<comment type="caution">
    <text evidence="2">The sequence shown here is derived from an EMBL/GenBank/DDBJ whole genome shotgun (WGS) entry which is preliminary data.</text>
</comment>
<dbReference type="Pfam" id="PF22936">
    <property type="entry name" value="Pol_BBD"/>
    <property type="match status" value="1"/>
</dbReference>
<gene>
    <name evidence="2" type="ORF">F5878DRAFT_517888</name>
</gene>
<keyword evidence="3" id="KW-1185">Reference proteome</keyword>
<feature type="non-terminal residue" evidence="2">
    <location>
        <position position="1"/>
    </location>
</feature>
<name>A0AA38NV29_9AGAR</name>
<protein>
    <recommendedName>
        <fullName evidence="1">Retrovirus-related Pol polyprotein from transposon TNT 1-94-like beta-barrel domain-containing protein</fullName>
    </recommendedName>
</protein>
<accession>A0AA38NV29</accession>
<feature type="domain" description="Retrovirus-related Pol polyprotein from transposon TNT 1-94-like beta-barrel" evidence="1">
    <location>
        <begin position="1"/>
        <end position="79"/>
    </location>
</feature>
<evidence type="ECO:0000313" key="2">
    <source>
        <dbReference type="EMBL" id="KAJ3831168.1"/>
    </source>
</evidence>
<dbReference type="Proteomes" id="UP001163846">
    <property type="component" value="Unassembled WGS sequence"/>
</dbReference>
<evidence type="ECO:0000313" key="3">
    <source>
        <dbReference type="Proteomes" id="UP001163846"/>
    </source>
</evidence>
<feature type="non-terminal residue" evidence="2">
    <location>
        <position position="79"/>
    </location>
</feature>
<evidence type="ECO:0000259" key="1">
    <source>
        <dbReference type="Pfam" id="PF22936"/>
    </source>
</evidence>
<dbReference type="EMBL" id="MU807729">
    <property type="protein sequence ID" value="KAJ3831168.1"/>
    <property type="molecule type" value="Genomic_DNA"/>
</dbReference>
<dbReference type="AlphaFoldDB" id="A0AA38NV29"/>
<proteinExistence type="predicted"/>
<dbReference type="InterPro" id="IPR054722">
    <property type="entry name" value="PolX-like_BBD"/>
</dbReference>
<organism evidence="2 3">
    <name type="scientific">Lentinula raphanica</name>
    <dbReference type="NCBI Taxonomy" id="153919"/>
    <lineage>
        <taxon>Eukaryota</taxon>
        <taxon>Fungi</taxon>
        <taxon>Dikarya</taxon>
        <taxon>Basidiomycota</taxon>
        <taxon>Agaricomycotina</taxon>
        <taxon>Agaricomycetes</taxon>
        <taxon>Agaricomycetidae</taxon>
        <taxon>Agaricales</taxon>
        <taxon>Marasmiineae</taxon>
        <taxon>Omphalotaceae</taxon>
        <taxon>Lentinula</taxon>
    </lineage>
</organism>
<sequence>DSGTSEHCWVDESDFIEYTAVEGQRGNSAIAGEAGKFTIRGTGKVKFTTQVGGIPKQIILTNVKHTPDFGHNLILLSTL</sequence>